<evidence type="ECO:0000313" key="2">
    <source>
        <dbReference type="EMBL" id="KAL2532160.1"/>
    </source>
</evidence>
<dbReference type="AlphaFoldDB" id="A0ABD1V6E2"/>
<name>A0ABD1V6E2_9LAMI</name>
<keyword evidence="3" id="KW-1185">Reference proteome</keyword>
<proteinExistence type="predicted"/>
<feature type="region of interest" description="Disordered" evidence="1">
    <location>
        <begin position="1"/>
        <end position="45"/>
    </location>
</feature>
<evidence type="ECO:0000313" key="3">
    <source>
        <dbReference type="Proteomes" id="UP001604336"/>
    </source>
</evidence>
<accession>A0ABD1V6E2</accession>
<feature type="compositionally biased region" description="Low complexity" evidence="1">
    <location>
        <begin position="18"/>
        <end position="39"/>
    </location>
</feature>
<reference evidence="3" key="1">
    <citation type="submission" date="2024-07" db="EMBL/GenBank/DDBJ databases">
        <title>Two chromosome-level genome assemblies of Korean endemic species Abeliophyllum distichum and Forsythia ovata (Oleaceae).</title>
        <authorList>
            <person name="Jang H."/>
        </authorList>
    </citation>
    <scope>NUCLEOTIDE SEQUENCE [LARGE SCALE GENOMIC DNA]</scope>
</reference>
<organism evidence="2 3">
    <name type="scientific">Abeliophyllum distichum</name>
    <dbReference type="NCBI Taxonomy" id="126358"/>
    <lineage>
        <taxon>Eukaryota</taxon>
        <taxon>Viridiplantae</taxon>
        <taxon>Streptophyta</taxon>
        <taxon>Embryophyta</taxon>
        <taxon>Tracheophyta</taxon>
        <taxon>Spermatophyta</taxon>
        <taxon>Magnoliopsida</taxon>
        <taxon>eudicotyledons</taxon>
        <taxon>Gunneridae</taxon>
        <taxon>Pentapetalae</taxon>
        <taxon>asterids</taxon>
        <taxon>lamiids</taxon>
        <taxon>Lamiales</taxon>
        <taxon>Oleaceae</taxon>
        <taxon>Forsythieae</taxon>
        <taxon>Abeliophyllum</taxon>
    </lineage>
</organism>
<sequence length="145" mass="16689">MKRFFQPQRKPEVGPGGTSCSSAASNAINTSSSTPSQSSLHVDNDVTKKSRVDINVDALDLEYDHGKRPPIESYDPNIRDEVRMIYLERGPCQPHVHSFPKTIMGKDKRCFRKEWFSDFHWLEYSIEKDAIFCLNCYLFKPDKEG</sequence>
<protein>
    <submittedName>
        <fullName evidence="2">TTF-type zinc finger protein with HAT dimerization domain</fullName>
    </submittedName>
</protein>
<dbReference type="Proteomes" id="UP001604336">
    <property type="component" value="Unassembled WGS sequence"/>
</dbReference>
<evidence type="ECO:0000256" key="1">
    <source>
        <dbReference type="SAM" id="MobiDB-lite"/>
    </source>
</evidence>
<comment type="caution">
    <text evidence="2">The sequence shown here is derived from an EMBL/GenBank/DDBJ whole genome shotgun (WGS) entry which is preliminary data.</text>
</comment>
<dbReference type="EMBL" id="JBFOLK010000002">
    <property type="protein sequence ID" value="KAL2532160.1"/>
    <property type="molecule type" value="Genomic_DNA"/>
</dbReference>
<gene>
    <name evidence="2" type="ORF">Adt_05511</name>
</gene>